<accession>A0A8T3E144</accession>
<organism evidence="8 9">
    <name type="scientific">Albula goreensis</name>
    <dbReference type="NCBI Taxonomy" id="1534307"/>
    <lineage>
        <taxon>Eukaryota</taxon>
        <taxon>Metazoa</taxon>
        <taxon>Chordata</taxon>
        <taxon>Craniata</taxon>
        <taxon>Vertebrata</taxon>
        <taxon>Euteleostomi</taxon>
        <taxon>Actinopterygii</taxon>
        <taxon>Neopterygii</taxon>
        <taxon>Teleostei</taxon>
        <taxon>Albuliformes</taxon>
        <taxon>Albulidae</taxon>
        <taxon>Albula</taxon>
    </lineage>
</organism>
<dbReference type="EMBL" id="JAERUA010000002">
    <property type="protein sequence ID" value="KAI1902993.1"/>
    <property type="molecule type" value="Genomic_DNA"/>
</dbReference>
<evidence type="ECO:0000313" key="9">
    <source>
        <dbReference type="Proteomes" id="UP000829720"/>
    </source>
</evidence>
<feature type="transmembrane region" description="Helical" evidence="7">
    <location>
        <begin position="83"/>
        <end position="104"/>
    </location>
</feature>
<dbReference type="GO" id="GO:0022857">
    <property type="term" value="F:transmembrane transporter activity"/>
    <property type="evidence" value="ECO:0007669"/>
    <property type="project" value="InterPro"/>
</dbReference>
<evidence type="ECO:0000256" key="5">
    <source>
        <dbReference type="ARBA" id="ARBA00023136"/>
    </source>
</evidence>
<keyword evidence="5 7" id="KW-0472">Membrane</keyword>
<sequence length="609" mass="66407">MTSKTAKRDSKTEGLGQSIEAAKLAPEEQKHGFDMIYRIEDVPPWYLCILLGLQHYLTCFSGTIAVPFLLAEAMCVGRDQYTVSQLVGTIFTCVGITTLIQTTFGVRLPLFQASAFAFLIPAQAILRLDKWKCPPDEEIYGNWSLPLNTSHIWHPRIREIQGAIMVSSVVEVVIGFMGLPGLLLNYIGPLTVTPTVSLIGLSVFQTAGDRAGSHWGLSMMCVFLIVLFAQYLRNWAVPIPTYSRQEGCSTTKIQIFKMFPIIIAIMVVWLVCYILTLTDLLPRDPSQYGHKARTDARGEIMSFAPWFRLPYPCQWGLPTVTVAGVLGMFSATLAGIVESIGDYYACARLSGAPPPPIHAINRGIFTEGVCCIIAGLLGTGNGSTSSSPNIGVLGITKVGSRRVVQYGAAIMFLLGTVGKFTALFASLPDPILGGMFCTLFGMITAVGLSNLQSVDLNSSRNLFVLGFSMFSGLMLPNYLDAHPGSIRTGVPELDQIITVLLTTEMFVGGFLAFVLDNTIPGTKKERGLLEWTAGHSLSSGSVDMDTYDFPMGMSCVNNASCLRYLPISPSFQGFSLYRRQRRAQSKEQEEKPSTESPEPEPTVLACTEV</sequence>
<evidence type="ECO:0000256" key="3">
    <source>
        <dbReference type="ARBA" id="ARBA00022692"/>
    </source>
</evidence>
<feature type="transmembrane region" description="Helical" evidence="7">
    <location>
        <begin position="495"/>
        <end position="515"/>
    </location>
</feature>
<evidence type="ECO:0000256" key="2">
    <source>
        <dbReference type="ARBA" id="ARBA00008821"/>
    </source>
</evidence>
<evidence type="ECO:0000256" key="6">
    <source>
        <dbReference type="SAM" id="MobiDB-lite"/>
    </source>
</evidence>
<name>A0A8T3E144_9TELE</name>
<feature type="transmembrane region" description="Helical" evidence="7">
    <location>
        <begin position="403"/>
        <end position="425"/>
    </location>
</feature>
<feature type="transmembrane region" description="Helical" evidence="7">
    <location>
        <begin position="255"/>
        <end position="276"/>
    </location>
</feature>
<evidence type="ECO:0000256" key="7">
    <source>
        <dbReference type="SAM" id="Phobius"/>
    </source>
</evidence>
<feature type="transmembrane region" description="Helical" evidence="7">
    <location>
        <begin position="431"/>
        <end position="450"/>
    </location>
</feature>
<keyword evidence="3 7" id="KW-0812">Transmembrane</keyword>
<feature type="transmembrane region" description="Helical" evidence="7">
    <location>
        <begin position="163"/>
        <end position="187"/>
    </location>
</feature>
<comment type="similarity">
    <text evidence="2">Belongs to the nucleobase:cation symporter-2 (NCS2) (TC 2.A.40) family.</text>
</comment>
<dbReference type="Proteomes" id="UP000829720">
    <property type="component" value="Unassembled WGS sequence"/>
</dbReference>
<feature type="region of interest" description="Disordered" evidence="6">
    <location>
        <begin position="579"/>
        <end position="609"/>
    </location>
</feature>
<feature type="transmembrane region" description="Helical" evidence="7">
    <location>
        <begin position="215"/>
        <end position="234"/>
    </location>
</feature>
<keyword evidence="9" id="KW-1185">Reference proteome</keyword>
<dbReference type="OrthoDB" id="1641903at2759"/>
<reference evidence="8" key="1">
    <citation type="submission" date="2021-01" db="EMBL/GenBank/DDBJ databases">
        <authorList>
            <person name="Zahm M."/>
            <person name="Roques C."/>
            <person name="Cabau C."/>
            <person name="Klopp C."/>
            <person name="Donnadieu C."/>
            <person name="Jouanno E."/>
            <person name="Lampietro C."/>
            <person name="Louis A."/>
            <person name="Herpin A."/>
            <person name="Echchiki A."/>
            <person name="Berthelot C."/>
            <person name="Parey E."/>
            <person name="Roest-Crollius H."/>
            <person name="Braasch I."/>
            <person name="Postlethwait J."/>
            <person name="Bobe J."/>
            <person name="Montfort J."/>
            <person name="Bouchez O."/>
            <person name="Begum T."/>
            <person name="Mejri S."/>
            <person name="Adams A."/>
            <person name="Chen W.-J."/>
            <person name="Guiguen Y."/>
        </authorList>
    </citation>
    <scope>NUCLEOTIDE SEQUENCE</scope>
    <source>
        <tissue evidence="8">Blood</tissue>
    </source>
</reference>
<evidence type="ECO:0008006" key="10">
    <source>
        <dbReference type="Google" id="ProtNLM"/>
    </source>
</evidence>
<evidence type="ECO:0000313" key="8">
    <source>
        <dbReference type="EMBL" id="KAI1902993.1"/>
    </source>
</evidence>
<dbReference type="AlphaFoldDB" id="A0A8T3E144"/>
<evidence type="ECO:0000256" key="1">
    <source>
        <dbReference type="ARBA" id="ARBA00004141"/>
    </source>
</evidence>
<dbReference type="InterPro" id="IPR006043">
    <property type="entry name" value="NCS2"/>
</dbReference>
<feature type="compositionally biased region" description="Basic and acidic residues" evidence="6">
    <location>
        <begin position="584"/>
        <end position="593"/>
    </location>
</feature>
<comment type="caution">
    <text evidence="8">The sequence shown here is derived from an EMBL/GenBank/DDBJ whole genome shotgun (WGS) entry which is preliminary data.</text>
</comment>
<keyword evidence="4 7" id="KW-1133">Transmembrane helix</keyword>
<dbReference type="Pfam" id="PF00860">
    <property type="entry name" value="Xan_ur_permease"/>
    <property type="match status" value="1"/>
</dbReference>
<dbReference type="GO" id="GO:0016020">
    <property type="term" value="C:membrane"/>
    <property type="evidence" value="ECO:0007669"/>
    <property type="project" value="UniProtKB-SubCell"/>
</dbReference>
<feature type="transmembrane region" description="Helical" evidence="7">
    <location>
        <begin position="315"/>
        <end position="337"/>
    </location>
</feature>
<evidence type="ECO:0000256" key="4">
    <source>
        <dbReference type="ARBA" id="ARBA00022989"/>
    </source>
</evidence>
<feature type="transmembrane region" description="Helical" evidence="7">
    <location>
        <begin position="44"/>
        <end position="71"/>
    </location>
</feature>
<comment type="subcellular location">
    <subcellularLocation>
        <location evidence="1">Membrane</location>
        <topology evidence="1">Multi-pass membrane protein</topology>
    </subcellularLocation>
</comment>
<protein>
    <recommendedName>
        <fullName evidence="10">Solute carrier family 23 member 1</fullName>
    </recommendedName>
</protein>
<gene>
    <name evidence="8" type="ORF">AGOR_G00022600</name>
</gene>
<proteinExistence type="inferred from homology"/>
<dbReference type="PANTHER" id="PTHR11119">
    <property type="entry name" value="XANTHINE-URACIL / VITAMIN C PERMEASE FAMILY MEMBER"/>
    <property type="match status" value="1"/>
</dbReference>
<feature type="transmembrane region" description="Helical" evidence="7">
    <location>
        <begin position="462"/>
        <end position="479"/>
    </location>
</feature>